<gene>
    <name evidence="1" type="ordered locus">Clocl_0796</name>
</gene>
<dbReference type="KEGG" id="ccl:Clocl_0796"/>
<organism evidence="1 2">
    <name type="scientific">Acetivibrio clariflavus (strain DSM 19732 / NBRC 101661 / EBR45)</name>
    <name type="common">Clostridium clariflavum</name>
    <dbReference type="NCBI Taxonomy" id="720554"/>
    <lineage>
        <taxon>Bacteria</taxon>
        <taxon>Bacillati</taxon>
        <taxon>Bacillota</taxon>
        <taxon>Clostridia</taxon>
        <taxon>Eubacteriales</taxon>
        <taxon>Oscillospiraceae</taxon>
        <taxon>Acetivibrio</taxon>
    </lineage>
</organism>
<dbReference type="HOGENOM" id="CLU_3116303_0_0_9"/>
<evidence type="ECO:0000313" key="2">
    <source>
        <dbReference type="Proteomes" id="UP000005435"/>
    </source>
</evidence>
<evidence type="ECO:0000313" key="1">
    <source>
        <dbReference type="EMBL" id="AEV67496.1"/>
    </source>
</evidence>
<keyword evidence="2" id="KW-1185">Reference proteome</keyword>
<protein>
    <submittedName>
        <fullName evidence="1">Uncharacterized protein</fullName>
    </submittedName>
</protein>
<sequence>MYILRKYNLEQKSNAIKSEKQYTGICIDIGIHWLNPLPYIKCDKPLNRMH</sequence>
<dbReference type="Proteomes" id="UP000005435">
    <property type="component" value="Chromosome"/>
</dbReference>
<dbReference type="AlphaFoldDB" id="G8LVS9"/>
<accession>G8LVS9</accession>
<dbReference type="EMBL" id="CP003065">
    <property type="protein sequence ID" value="AEV67496.1"/>
    <property type="molecule type" value="Genomic_DNA"/>
</dbReference>
<proteinExistence type="predicted"/>
<name>G8LVS9_ACECE</name>
<dbReference type="STRING" id="720554.Clocl_0796"/>
<reference evidence="1 2" key="2">
    <citation type="journal article" date="2012" name="Stand. Genomic Sci.">
        <title>Complete Genome Sequence of Clostridium clariflavum DSM 19732.</title>
        <authorList>
            <person name="Izquierdo J.A."/>
            <person name="Goodwin L."/>
            <person name="Davenport K.W."/>
            <person name="Teshima H."/>
            <person name="Bruce D."/>
            <person name="Detter C."/>
            <person name="Tapia R."/>
            <person name="Han S."/>
            <person name="Land M."/>
            <person name="Hauser L."/>
            <person name="Jeffries C.D."/>
            <person name="Han J."/>
            <person name="Pitluck S."/>
            <person name="Nolan M."/>
            <person name="Chen A."/>
            <person name="Huntemann M."/>
            <person name="Mavromatis K."/>
            <person name="Mikhailova N."/>
            <person name="Liolios K."/>
            <person name="Woyke T."/>
            <person name="Lynd L.R."/>
        </authorList>
    </citation>
    <scope>NUCLEOTIDE SEQUENCE [LARGE SCALE GENOMIC DNA]</scope>
    <source>
        <strain evidence="2">DSM 19732 / NBRC 101661 / EBR45</strain>
    </source>
</reference>
<reference evidence="2" key="1">
    <citation type="submission" date="2011-12" db="EMBL/GenBank/DDBJ databases">
        <title>Complete sequence of Clostridium clariflavum DSM 19732.</title>
        <authorList>
            <consortium name="US DOE Joint Genome Institute"/>
            <person name="Lucas S."/>
            <person name="Han J."/>
            <person name="Lapidus A."/>
            <person name="Cheng J.-F."/>
            <person name="Goodwin L."/>
            <person name="Pitluck S."/>
            <person name="Peters L."/>
            <person name="Teshima H."/>
            <person name="Detter J.C."/>
            <person name="Han C."/>
            <person name="Tapia R."/>
            <person name="Land M."/>
            <person name="Hauser L."/>
            <person name="Kyrpides N."/>
            <person name="Ivanova N."/>
            <person name="Pagani I."/>
            <person name="Kitzmiller T."/>
            <person name="Lynd L."/>
            <person name="Izquierdo J."/>
            <person name="Woyke T."/>
        </authorList>
    </citation>
    <scope>NUCLEOTIDE SEQUENCE [LARGE SCALE GENOMIC DNA]</scope>
    <source>
        <strain evidence="2">DSM 19732 / NBRC 101661 / EBR45</strain>
    </source>
</reference>